<evidence type="ECO:0000256" key="1">
    <source>
        <dbReference type="SAM" id="MobiDB-lite"/>
    </source>
</evidence>
<evidence type="ECO:0000313" key="3">
    <source>
        <dbReference type="Proteomes" id="UP001595990"/>
    </source>
</evidence>
<feature type="compositionally biased region" description="Low complexity" evidence="1">
    <location>
        <begin position="45"/>
        <end position="55"/>
    </location>
</feature>
<comment type="caution">
    <text evidence="2">The sequence shown here is derived from an EMBL/GenBank/DDBJ whole genome shotgun (WGS) entry which is preliminary data.</text>
</comment>
<dbReference type="RefSeq" id="WP_417924389.1">
    <property type="nucleotide sequence ID" value="NZ_JBHSFS010000029.1"/>
</dbReference>
<keyword evidence="3" id="KW-1185">Reference proteome</keyword>
<evidence type="ECO:0000313" key="2">
    <source>
        <dbReference type="EMBL" id="MFC4517990.1"/>
    </source>
</evidence>
<reference evidence="3" key="1">
    <citation type="journal article" date="2019" name="Int. J. Syst. Evol. Microbiol.">
        <title>The Global Catalogue of Microorganisms (GCM) 10K type strain sequencing project: providing services to taxonomists for standard genome sequencing and annotation.</title>
        <authorList>
            <consortium name="The Broad Institute Genomics Platform"/>
            <consortium name="The Broad Institute Genome Sequencing Center for Infectious Disease"/>
            <person name="Wu L."/>
            <person name="Ma J."/>
        </authorList>
    </citation>
    <scope>NUCLEOTIDE SEQUENCE [LARGE SCALE GENOMIC DNA]</scope>
    <source>
        <strain evidence="3">CECT 8064</strain>
    </source>
</reference>
<feature type="region of interest" description="Disordered" evidence="1">
    <location>
        <begin position="32"/>
        <end position="76"/>
    </location>
</feature>
<organism evidence="2 3">
    <name type="scientific">Streptomyces ehimensis</name>
    <dbReference type="NCBI Taxonomy" id="68195"/>
    <lineage>
        <taxon>Bacteria</taxon>
        <taxon>Bacillati</taxon>
        <taxon>Actinomycetota</taxon>
        <taxon>Actinomycetes</taxon>
        <taxon>Kitasatosporales</taxon>
        <taxon>Streptomycetaceae</taxon>
        <taxon>Streptomyces</taxon>
    </lineage>
</organism>
<protein>
    <submittedName>
        <fullName evidence="2">Uncharacterized protein</fullName>
    </submittedName>
</protein>
<gene>
    <name evidence="2" type="ORF">ACFPEN_34560</name>
</gene>
<dbReference type="EMBL" id="JBHSFS010000029">
    <property type="protein sequence ID" value="MFC4517990.1"/>
    <property type="molecule type" value="Genomic_DNA"/>
</dbReference>
<name>A0ABV9BV26_9ACTN</name>
<proteinExistence type="predicted"/>
<dbReference type="Proteomes" id="UP001595990">
    <property type="component" value="Unassembled WGS sequence"/>
</dbReference>
<accession>A0ABV9BV26</accession>
<sequence>MADGVDDPGGVQGLMPEGNGVVGVAELGVREGEVDAGDGPGWGTGTTSSTRSNGTDCTSRCTPTPPRSWSPAVPRSTHRRADLAADPVLRARVCNLLGPDRIHLIADVYADDAYPHLAKQCELAPSSAETLPPASQAMLADQLAGARRLADLGYVDAAEQLLLRLFYSFALPEGAGYDLIADLHTALGDAEAAVRWTAARDKILARTTS</sequence>